<keyword evidence="1 2" id="KW-0732">Signal</keyword>
<dbReference type="Proteomes" id="UP000199305">
    <property type="component" value="Unassembled WGS sequence"/>
</dbReference>
<feature type="signal peptide" evidence="2">
    <location>
        <begin position="1"/>
        <end position="36"/>
    </location>
</feature>
<dbReference type="PANTHER" id="PTHR33619:SF3">
    <property type="entry name" value="POLYSACCHARIDE EXPORT PROTEIN GFCE-RELATED"/>
    <property type="match status" value="1"/>
</dbReference>
<dbReference type="Pfam" id="PF10531">
    <property type="entry name" value="SLBB"/>
    <property type="match status" value="1"/>
</dbReference>
<dbReference type="Gene3D" id="3.30.1950.10">
    <property type="entry name" value="wza like domain"/>
    <property type="match status" value="1"/>
</dbReference>
<proteinExistence type="predicted"/>
<reference evidence="6" key="1">
    <citation type="submission" date="2016-10" db="EMBL/GenBank/DDBJ databases">
        <authorList>
            <person name="Varghese N."/>
            <person name="Submissions S."/>
        </authorList>
    </citation>
    <scope>NUCLEOTIDE SEQUENCE [LARGE SCALE GENOMIC DNA]</scope>
    <source>
        <strain evidence="6">CGMCC 1.10658</strain>
    </source>
</reference>
<dbReference type="PANTHER" id="PTHR33619">
    <property type="entry name" value="POLYSACCHARIDE EXPORT PROTEIN GFCE-RELATED"/>
    <property type="match status" value="1"/>
</dbReference>
<dbReference type="GO" id="GO:0015159">
    <property type="term" value="F:polysaccharide transmembrane transporter activity"/>
    <property type="evidence" value="ECO:0007669"/>
    <property type="project" value="InterPro"/>
</dbReference>
<evidence type="ECO:0000313" key="5">
    <source>
        <dbReference type="EMBL" id="SDJ66563.1"/>
    </source>
</evidence>
<accession>A0A1G8VKP0</accession>
<dbReference type="Gene3D" id="3.10.560.10">
    <property type="entry name" value="Outer membrane lipoprotein wza domain like"/>
    <property type="match status" value="1"/>
</dbReference>
<dbReference type="InterPro" id="IPR003715">
    <property type="entry name" value="Poly_export_N"/>
</dbReference>
<dbReference type="STRING" id="658219.SAMN05216212_0613"/>
<evidence type="ECO:0000256" key="1">
    <source>
        <dbReference type="ARBA" id="ARBA00022729"/>
    </source>
</evidence>
<organism evidence="5 6">
    <name type="scientific">Microbulbifer yueqingensis</name>
    <dbReference type="NCBI Taxonomy" id="658219"/>
    <lineage>
        <taxon>Bacteria</taxon>
        <taxon>Pseudomonadati</taxon>
        <taxon>Pseudomonadota</taxon>
        <taxon>Gammaproteobacteria</taxon>
        <taxon>Cellvibrionales</taxon>
        <taxon>Microbulbiferaceae</taxon>
        <taxon>Microbulbifer</taxon>
    </lineage>
</organism>
<evidence type="ECO:0000259" key="4">
    <source>
        <dbReference type="Pfam" id="PF10531"/>
    </source>
</evidence>
<feature type="domain" description="Soluble ligand binding" evidence="4">
    <location>
        <begin position="121"/>
        <end position="170"/>
    </location>
</feature>
<dbReference type="Pfam" id="PF02563">
    <property type="entry name" value="Poly_export"/>
    <property type="match status" value="1"/>
</dbReference>
<feature type="chain" id="PRO_5011620959" evidence="2">
    <location>
        <begin position="37"/>
        <end position="194"/>
    </location>
</feature>
<evidence type="ECO:0000259" key="3">
    <source>
        <dbReference type="Pfam" id="PF02563"/>
    </source>
</evidence>
<sequence>MNFKMAFSSLGQGALRSAFFAFCALVLGVFSLTAQAQEETGQSDYRLGSGDRIQIKVYGEDDLSLETQLTDSGMINYPFLGEIRVTGMTVAQLEARITDGLKPDYLVKPNVHVSIAEFRPFFINGEVKKPGGYPFQPGLTVGKAAALAEGFTERASESKIFVVRSDDPSQTPVKVDLNTLLRPGDIVTVEQSFF</sequence>
<dbReference type="InterPro" id="IPR019554">
    <property type="entry name" value="Soluble_ligand-bd"/>
</dbReference>
<gene>
    <name evidence="5" type="ORF">SAMN05216212_0613</name>
</gene>
<dbReference type="InterPro" id="IPR049712">
    <property type="entry name" value="Poly_export"/>
</dbReference>
<evidence type="ECO:0000256" key="2">
    <source>
        <dbReference type="SAM" id="SignalP"/>
    </source>
</evidence>
<feature type="domain" description="Polysaccharide export protein N-terminal" evidence="3">
    <location>
        <begin position="42"/>
        <end position="115"/>
    </location>
</feature>
<dbReference type="EMBL" id="FNFH01000001">
    <property type="protein sequence ID" value="SDJ66563.1"/>
    <property type="molecule type" value="Genomic_DNA"/>
</dbReference>
<protein>
    <submittedName>
        <fullName evidence="5">Polysaccharide export outer membrane protein</fullName>
    </submittedName>
</protein>
<evidence type="ECO:0000313" key="6">
    <source>
        <dbReference type="Proteomes" id="UP000199305"/>
    </source>
</evidence>
<keyword evidence="6" id="KW-1185">Reference proteome</keyword>
<dbReference type="AlphaFoldDB" id="A0A1G8VKP0"/>
<name>A0A1G8VKP0_9GAMM</name>